<dbReference type="RefSeq" id="XP_056522438.1">
    <property type="nucleotide sequence ID" value="XM_056665488.1"/>
</dbReference>
<reference evidence="2" key="1">
    <citation type="submission" date="2022-11" db="EMBL/GenBank/DDBJ databases">
        <authorList>
            <person name="Petersen C."/>
        </authorList>
    </citation>
    <scope>NUCLEOTIDE SEQUENCE</scope>
    <source>
        <strain evidence="2">IBT 22155</strain>
    </source>
</reference>
<dbReference type="EMBL" id="JAPQKL010000004">
    <property type="protein sequence ID" value="KAJ5135466.1"/>
    <property type="molecule type" value="Genomic_DNA"/>
</dbReference>
<evidence type="ECO:0000313" key="2">
    <source>
        <dbReference type="EMBL" id="KAJ5135466.1"/>
    </source>
</evidence>
<name>A0A9W9L3S7_9EURO</name>
<reference evidence="2" key="2">
    <citation type="journal article" date="2023" name="IMA Fungus">
        <title>Comparative genomic study of the Penicillium genus elucidates a diverse pangenome and 15 lateral gene transfer events.</title>
        <authorList>
            <person name="Petersen C."/>
            <person name="Sorensen T."/>
            <person name="Nielsen M.R."/>
            <person name="Sondergaard T.E."/>
            <person name="Sorensen J.L."/>
            <person name="Fitzpatrick D.A."/>
            <person name="Frisvad J.C."/>
            <person name="Nielsen K.L."/>
        </authorList>
    </citation>
    <scope>NUCLEOTIDE SEQUENCE</scope>
    <source>
        <strain evidence="2">IBT 22155</strain>
    </source>
</reference>
<evidence type="ECO:0000313" key="3">
    <source>
        <dbReference type="Proteomes" id="UP001149079"/>
    </source>
</evidence>
<dbReference type="GeneID" id="81404658"/>
<gene>
    <name evidence="2" type="ORF">N7515_004744</name>
</gene>
<accession>A0A9W9L3S7</accession>
<sequence length="262" mass="29655">MLMCHILILFWWAVLKMTLQGQASGPLSEVDPSNAAEYLGQHEATSHVENLYLVGHSMFTTRDLQALLSRPEKLKRLSLYNSEGYGHDRLSRSELWASLRQHSLSLESIDIYCVDLVMTMGHFGQLNIFKNLKDLRINTDVLLSRYIHSPISAFSLSETLPESVQTLVLYGQHTHHSAFNIPRQLQELTSKGLLTLKSVGLEKPWFEIGEDDDLCFGQDGAVLYQALRAFLSSRGVDLSRKKPQELSMGGAAIIIMYMRCRK</sequence>
<comment type="caution">
    <text evidence="2">The sequence shown here is derived from an EMBL/GenBank/DDBJ whole genome shotgun (WGS) entry which is preliminary data.</text>
</comment>
<protein>
    <submittedName>
        <fullName evidence="2">Uncharacterized protein</fullName>
    </submittedName>
</protein>
<organism evidence="2 3">
    <name type="scientific">Penicillium bovifimosum</name>
    <dbReference type="NCBI Taxonomy" id="126998"/>
    <lineage>
        <taxon>Eukaryota</taxon>
        <taxon>Fungi</taxon>
        <taxon>Dikarya</taxon>
        <taxon>Ascomycota</taxon>
        <taxon>Pezizomycotina</taxon>
        <taxon>Eurotiomycetes</taxon>
        <taxon>Eurotiomycetidae</taxon>
        <taxon>Eurotiales</taxon>
        <taxon>Aspergillaceae</taxon>
        <taxon>Penicillium</taxon>
    </lineage>
</organism>
<feature type="signal peptide" evidence="1">
    <location>
        <begin position="1"/>
        <end position="23"/>
    </location>
</feature>
<keyword evidence="3" id="KW-1185">Reference proteome</keyword>
<dbReference type="Proteomes" id="UP001149079">
    <property type="component" value="Unassembled WGS sequence"/>
</dbReference>
<evidence type="ECO:0000256" key="1">
    <source>
        <dbReference type="SAM" id="SignalP"/>
    </source>
</evidence>
<dbReference type="AlphaFoldDB" id="A0A9W9L3S7"/>
<feature type="chain" id="PRO_5040818686" evidence="1">
    <location>
        <begin position="24"/>
        <end position="262"/>
    </location>
</feature>
<dbReference type="OrthoDB" id="5402033at2759"/>
<proteinExistence type="predicted"/>
<keyword evidence="1" id="KW-0732">Signal</keyword>
<dbReference type="Gene3D" id="3.80.10.10">
    <property type="entry name" value="Ribonuclease Inhibitor"/>
    <property type="match status" value="1"/>
</dbReference>
<dbReference type="InterPro" id="IPR032675">
    <property type="entry name" value="LRR_dom_sf"/>
</dbReference>